<accession>A0AAD4MY40</accession>
<keyword evidence="2 5" id="KW-0396">Initiation factor</keyword>
<dbReference type="GO" id="GO:0005852">
    <property type="term" value="C:eukaryotic translation initiation factor 3 complex"/>
    <property type="evidence" value="ECO:0007669"/>
    <property type="project" value="InterPro"/>
</dbReference>
<sequence length="142" mass="17184">MDQRRFYSLMPLEHKSKNSRSRAYRCETGLLGPKWKILRQYERFGHNPPAHFSGRELYKQVHGDELVNFSWRTRPPVFLSEAKIKEIRKNLKVFSQEFEENEQLAFRRDVMKQFNAIREENYKLYLEEQCERAKLRGDLDLA</sequence>
<keyword evidence="1" id="KW-0963">Cytoplasm</keyword>
<dbReference type="AlphaFoldDB" id="A0AAD4MY40"/>
<organism evidence="5 6">
    <name type="scientific">Ditylenchus destructor</name>
    <dbReference type="NCBI Taxonomy" id="166010"/>
    <lineage>
        <taxon>Eukaryota</taxon>
        <taxon>Metazoa</taxon>
        <taxon>Ecdysozoa</taxon>
        <taxon>Nematoda</taxon>
        <taxon>Chromadorea</taxon>
        <taxon>Rhabditida</taxon>
        <taxon>Tylenchina</taxon>
        <taxon>Tylenchomorpha</taxon>
        <taxon>Sphaerularioidea</taxon>
        <taxon>Anguinidae</taxon>
        <taxon>Anguininae</taxon>
        <taxon>Ditylenchus</taxon>
    </lineage>
</organism>
<proteinExistence type="predicted"/>
<name>A0AAD4MY40_9BILA</name>
<dbReference type="GO" id="GO:0003743">
    <property type="term" value="F:translation initiation factor activity"/>
    <property type="evidence" value="ECO:0007669"/>
    <property type="project" value="UniProtKB-KW"/>
</dbReference>
<dbReference type="InterPro" id="IPR011400">
    <property type="entry name" value="EIF3B"/>
</dbReference>
<evidence type="ECO:0000256" key="2">
    <source>
        <dbReference type="ARBA" id="ARBA00022540"/>
    </source>
</evidence>
<evidence type="ECO:0000256" key="3">
    <source>
        <dbReference type="ARBA" id="ARBA00022884"/>
    </source>
</evidence>
<dbReference type="GO" id="GO:0003723">
    <property type="term" value="F:RNA binding"/>
    <property type="evidence" value="ECO:0007669"/>
    <property type="project" value="UniProtKB-KW"/>
</dbReference>
<keyword evidence="4" id="KW-0648">Protein biosynthesis</keyword>
<protein>
    <submittedName>
        <fullName evidence="5">Eukaryotic translation initiation factor 3 subunit B</fullName>
    </submittedName>
</protein>
<dbReference type="Proteomes" id="UP001201812">
    <property type="component" value="Unassembled WGS sequence"/>
</dbReference>
<evidence type="ECO:0000256" key="1">
    <source>
        <dbReference type="ARBA" id="ARBA00022490"/>
    </source>
</evidence>
<evidence type="ECO:0000256" key="4">
    <source>
        <dbReference type="ARBA" id="ARBA00022917"/>
    </source>
</evidence>
<dbReference type="PANTHER" id="PTHR14068:SF0">
    <property type="entry name" value="EUKARYOTIC TRANSLATION INITIATION FACTOR 3 SUBUNIT B"/>
    <property type="match status" value="1"/>
</dbReference>
<keyword evidence="3" id="KW-0694">RNA-binding</keyword>
<dbReference type="PANTHER" id="PTHR14068">
    <property type="entry name" value="EUKARYOTIC TRANSLATION INITIATION FACTOR 3 EIF3 -RELATED"/>
    <property type="match status" value="1"/>
</dbReference>
<gene>
    <name evidence="5" type="ORF">DdX_10926</name>
</gene>
<comment type="caution">
    <text evidence="5">The sequence shown here is derived from an EMBL/GenBank/DDBJ whole genome shotgun (WGS) entry which is preliminary data.</text>
</comment>
<reference evidence="5" key="1">
    <citation type="submission" date="2022-01" db="EMBL/GenBank/DDBJ databases">
        <title>Genome Sequence Resource for Two Populations of Ditylenchus destructor, the Migratory Endoparasitic Phytonematode.</title>
        <authorList>
            <person name="Zhang H."/>
            <person name="Lin R."/>
            <person name="Xie B."/>
        </authorList>
    </citation>
    <scope>NUCLEOTIDE SEQUENCE</scope>
    <source>
        <strain evidence="5">BazhouSP</strain>
    </source>
</reference>
<dbReference type="EMBL" id="JAKKPZ010000028">
    <property type="protein sequence ID" value="KAI1709918.1"/>
    <property type="molecule type" value="Genomic_DNA"/>
</dbReference>
<dbReference type="GO" id="GO:0031369">
    <property type="term" value="F:translation initiation factor binding"/>
    <property type="evidence" value="ECO:0007669"/>
    <property type="project" value="InterPro"/>
</dbReference>
<keyword evidence="6" id="KW-1185">Reference proteome</keyword>
<evidence type="ECO:0000313" key="5">
    <source>
        <dbReference type="EMBL" id="KAI1709918.1"/>
    </source>
</evidence>
<evidence type="ECO:0000313" key="6">
    <source>
        <dbReference type="Proteomes" id="UP001201812"/>
    </source>
</evidence>